<dbReference type="InterPro" id="IPR041358">
    <property type="entry name" value="Raf1_N"/>
</dbReference>
<dbReference type="Proteomes" id="UP000652761">
    <property type="component" value="Unassembled WGS sequence"/>
</dbReference>
<feature type="region of interest" description="Disordered" evidence="3">
    <location>
        <begin position="1"/>
        <end position="33"/>
    </location>
</feature>
<feature type="domain" description="Rubisco accumulation factor 1 C-terminal" evidence="4">
    <location>
        <begin position="278"/>
        <end position="435"/>
    </location>
</feature>
<dbReference type="OrthoDB" id="2017169at2759"/>
<evidence type="ECO:0000256" key="2">
    <source>
        <dbReference type="SAM" id="Coils"/>
    </source>
</evidence>
<feature type="compositionally biased region" description="Basic residues" evidence="3">
    <location>
        <begin position="19"/>
        <end position="32"/>
    </location>
</feature>
<keyword evidence="1" id="KW-0143">Chaperone</keyword>
<dbReference type="GO" id="GO:0009507">
    <property type="term" value="C:chloroplast"/>
    <property type="evidence" value="ECO:0007669"/>
    <property type="project" value="TreeGrafter"/>
</dbReference>
<protein>
    <recommendedName>
        <fullName evidence="9">Rubisco accumulation factor 1.1, chloroplastic</fullName>
    </recommendedName>
</protein>
<dbReference type="PANTHER" id="PTHR35299:SF3">
    <property type="entry name" value="RUBISCO ACCUMULATION FACTOR 1.2, CHLOROPLASTIC"/>
    <property type="match status" value="1"/>
</dbReference>
<evidence type="ECO:0000259" key="5">
    <source>
        <dbReference type="Pfam" id="PF18578"/>
    </source>
</evidence>
<feature type="domain" description="Rubisco accumulation factor 1 helix turn helix" evidence="6">
    <location>
        <begin position="81"/>
        <end position="138"/>
    </location>
</feature>
<name>A0A843XME0_COLES</name>
<dbReference type="InterPro" id="IPR037494">
    <property type="entry name" value="RAF1"/>
</dbReference>
<evidence type="ECO:0000313" key="7">
    <source>
        <dbReference type="EMBL" id="MQM20496.1"/>
    </source>
</evidence>
<dbReference type="Pfam" id="PF18087">
    <property type="entry name" value="RuBisCo_chap_C"/>
    <property type="match status" value="1"/>
</dbReference>
<evidence type="ECO:0000313" key="8">
    <source>
        <dbReference type="Proteomes" id="UP000652761"/>
    </source>
</evidence>
<dbReference type="InterPro" id="IPR040781">
    <property type="entry name" value="Raf1_HTH"/>
</dbReference>
<accession>A0A843XME0</accession>
<organism evidence="7 8">
    <name type="scientific">Colocasia esculenta</name>
    <name type="common">Wild taro</name>
    <name type="synonym">Arum esculentum</name>
    <dbReference type="NCBI Taxonomy" id="4460"/>
    <lineage>
        <taxon>Eukaryota</taxon>
        <taxon>Viridiplantae</taxon>
        <taxon>Streptophyta</taxon>
        <taxon>Embryophyta</taxon>
        <taxon>Tracheophyta</taxon>
        <taxon>Spermatophyta</taxon>
        <taxon>Magnoliopsida</taxon>
        <taxon>Liliopsida</taxon>
        <taxon>Araceae</taxon>
        <taxon>Aroideae</taxon>
        <taxon>Colocasieae</taxon>
        <taxon>Colocasia</taxon>
    </lineage>
</organism>
<evidence type="ECO:0000256" key="3">
    <source>
        <dbReference type="SAM" id="MobiDB-lite"/>
    </source>
</evidence>
<dbReference type="GO" id="GO:0110102">
    <property type="term" value="P:ribulose bisphosphate carboxylase complex assembly"/>
    <property type="evidence" value="ECO:0007669"/>
    <property type="project" value="UniProtKB-ARBA"/>
</dbReference>
<keyword evidence="2" id="KW-0175">Coiled coil</keyword>
<feature type="compositionally biased region" description="Low complexity" evidence="3">
    <location>
        <begin position="1"/>
        <end position="18"/>
    </location>
</feature>
<dbReference type="AlphaFoldDB" id="A0A843XME0"/>
<gene>
    <name evidence="7" type="ORF">Taro_053518</name>
</gene>
<dbReference type="InterPro" id="IPR040858">
    <property type="entry name" value="Raf1_C"/>
</dbReference>
<evidence type="ECO:0000256" key="1">
    <source>
        <dbReference type="ARBA" id="ARBA00023186"/>
    </source>
</evidence>
<feature type="domain" description="Rubisco accumulation factor 1 alpha-helical" evidence="5">
    <location>
        <begin position="150"/>
        <end position="258"/>
    </location>
</feature>
<dbReference type="Pfam" id="PF18578">
    <property type="entry name" value="Raf1_N"/>
    <property type="match status" value="1"/>
</dbReference>
<dbReference type="Pfam" id="PF18579">
    <property type="entry name" value="Raf1_HTH"/>
    <property type="match status" value="1"/>
</dbReference>
<proteinExistence type="predicted"/>
<evidence type="ECO:0000259" key="4">
    <source>
        <dbReference type="Pfam" id="PF18087"/>
    </source>
</evidence>
<comment type="caution">
    <text evidence="7">The sequence shown here is derived from an EMBL/GenBank/DDBJ whole genome shotgun (WGS) entry which is preliminary data.</text>
</comment>
<sequence>MATLSLTSPSPTHLLSPHQSHRHGRRHRHLSHARSPTFRLMISASKLPSSPPPVPPGELYQPFRPPPSPLPEKYRNMNAVDRLAVLGNRMGLWFEYAPLIPTLSQDGFTPPSIEELTGINGVEQNCLIVAAQVRDSLVSSEFDKDFLSYFDVGGAELLYELRFLNATQRVAAAMQVVERRLDPKGAQDLARAVKDFPKRRDEEGWECFKGDSPADCLAYTYFRLSREAIADSERRAALERALEAAETEEARRRIEEELEKKGEQSDGEGVDEVSGVRVPVVRLRYGEVAESTSVVVLPVCDAAEGEEGVVTAPACRPEGDFGVVTADKAWKRWVVLPGWQPVLAMGKGGGVAVAFADARALPWRTNRWEKKEPLLVVADRGRKEVVEADGFYLVSRVGGAGDAWGPLAVDRGSKLLELDVKEALGTIVLVVRPPKDEVDNQLPDEDWD</sequence>
<dbReference type="EMBL" id="NMUH01009876">
    <property type="protein sequence ID" value="MQM20496.1"/>
    <property type="molecule type" value="Genomic_DNA"/>
</dbReference>
<dbReference type="SMR" id="A0A843XME0"/>
<keyword evidence="8" id="KW-1185">Reference proteome</keyword>
<dbReference type="PANTHER" id="PTHR35299">
    <property type="entry name" value="RUBISCO ACCUMULATION FACTOR 1"/>
    <property type="match status" value="1"/>
</dbReference>
<feature type="coiled-coil region" evidence="2">
    <location>
        <begin position="228"/>
        <end position="264"/>
    </location>
</feature>
<evidence type="ECO:0008006" key="9">
    <source>
        <dbReference type="Google" id="ProtNLM"/>
    </source>
</evidence>
<evidence type="ECO:0000259" key="6">
    <source>
        <dbReference type="Pfam" id="PF18579"/>
    </source>
</evidence>
<reference evidence="7" key="1">
    <citation type="submission" date="2017-07" db="EMBL/GenBank/DDBJ databases">
        <title>Taro Niue Genome Assembly and Annotation.</title>
        <authorList>
            <person name="Atibalentja N."/>
            <person name="Keating K."/>
            <person name="Fields C.J."/>
        </authorList>
    </citation>
    <scope>NUCLEOTIDE SEQUENCE</scope>
    <source>
        <strain evidence="7">Niue_2</strain>
        <tissue evidence="7">Leaf</tissue>
    </source>
</reference>